<protein>
    <submittedName>
        <fullName evidence="1">Uncharacterized protein</fullName>
    </submittedName>
</protein>
<name>A0ABR3M0I9_9TELE</name>
<evidence type="ECO:0000313" key="1">
    <source>
        <dbReference type="EMBL" id="KAL1258635.1"/>
    </source>
</evidence>
<proteinExistence type="predicted"/>
<evidence type="ECO:0000313" key="2">
    <source>
        <dbReference type="Proteomes" id="UP001558613"/>
    </source>
</evidence>
<reference evidence="1 2" key="1">
    <citation type="submission" date="2023-09" db="EMBL/GenBank/DDBJ databases">
        <authorList>
            <person name="Wang M."/>
        </authorList>
    </citation>
    <scope>NUCLEOTIDE SEQUENCE [LARGE SCALE GENOMIC DNA]</scope>
    <source>
        <strain evidence="1">GT-2023</strain>
        <tissue evidence="1">Liver</tissue>
    </source>
</reference>
<gene>
    <name evidence="1" type="ORF">QQF64_009212</name>
</gene>
<keyword evidence="2" id="KW-1185">Reference proteome</keyword>
<dbReference type="Proteomes" id="UP001558613">
    <property type="component" value="Unassembled WGS sequence"/>
</dbReference>
<accession>A0ABR3M0I9</accession>
<organism evidence="1 2">
    <name type="scientific">Cirrhinus molitorella</name>
    <name type="common">mud carp</name>
    <dbReference type="NCBI Taxonomy" id="172907"/>
    <lineage>
        <taxon>Eukaryota</taxon>
        <taxon>Metazoa</taxon>
        <taxon>Chordata</taxon>
        <taxon>Craniata</taxon>
        <taxon>Vertebrata</taxon>
        <taxon>Euteleostomi</taxon>
        <taxon>Actinopterygii</taxon>
        <taxon>Neopterygii</taxon>
        <taxon>Teleostei</taxon>
        <taxon>Ostariophysi</taxon>
        <taxon>Cypriniformes</taxon>
        <taxon>Cyprinidae</taxon>
        <taxon>Labeoninae</taxon>
        <taxon>Labeonini</taxon>
        <taxon>Cirrhinus</taxon>
    </lineage>
</organism>
<sequence>MQKPSAGVWWSIGRVTKPGMFWKRGDLAYPPSPCVIRGRLSPCDAPFLWRLMGMTRILILPLLLSLRDVFEFDTRTALVKAGIGVTLSVGSLTSTFAS</sequence>
<comment type="caution">
    <text evidence="1">The sequence shown here is derived from an EMBL/GenBank/DDBJ whole genome shotgun (WGS) entry which is preliminary data.</text>
</comment>
<dbReference type="EMBL" id="JAYMGO010000016">
    <property type="protein sequence ID" value="KAL1258635.1"/>
    <property type="molecule type" value="Genomic_DNA"/>
</dbReference>